<comment type="caution">
    <text evidence="2">The sequence shown here is derived from an EMBL/GenBank/DDBJ whole genome shotgun (WGS) entry which is preliminary data.</text>
</comment>
<gene>
    <name evidence="2" type="ORF">EVAR_61082_1</name>
</gene>
<evidence type="ECO:0000256" key="1">
    <source>
        <dbReference type="SAM" id="MobiDB-lite"/>
    </source>
</evidence>
<accession>A0A4C1YPM4</accession>
<proteinExistence type="predicted"/>
<reference evidence="2 3" key="1">
    <citation type="journal article" date="2019" name="Commun. Biol.">
        <title>The bagworm genome reveals a unique fibroin gene that provides high tensile strength.</title>
        <authorList>
            <person name="Kono N."/>
            <person name="Nakamura H."/>
            <person name="Ohtoshi R."/>
            <person name="Tomita M."/>
            <person name="Numata K."/>
            <person name="Arakawa K."/>
        </authorList>
    </citation>
    <scope>NUCLEOTIDE SEQUENCE [LARGE SCALE GENOMIC DNA]</scope>
</reference>
<protein>
    <submittedName>
        <fullName evidence="2">Uncharacterized protein</fullName>
    </submittedName>
</protein>
<dbReference type="AlphaFoldDB" id="A0A4C1YPM4"/>
<dbReference type="Proteomes" id="UP000299102">
    <property type="component" value="Unassembled WGS sequence"/>
</dbReference>
<dbReference type="EMBL" id="BGZK01001317">
    <property type="protein sequence ID" value="GBP77080.1"/>
    <property type="molecule type" value="Genomic_DNA"/>
</dbReference>
<keyword evidence="3" id="KW-1185">Reference proteome</keyword>
<sequence>MVINRSYLLYIARDGPNEYLIESVVAIVHTSGGIWTARSQNSAARRPAPRPPRPAARRRELVITTDNYILSETQAKTFLLNVYLSAGRDSEQNPKASGISAGACARPHLLTRDCLLVCAPAPRPRPARAHDVTTCVRQRMKYEQTNKSWQPDRNRRRPSFAVSKILSETRPGE</sequence>
<evidence type="ECO:0000313" key="2">
    <source>
        <dbReference type="EMBL" id="GBP77080.1"/>
    </source>
</evidence>
<organism evidence="2 3">
    <name type="scientific">Eumeta variegata</name>
    <name type="common">Bagworm moth</name>
    <name type="synonym">Eumeta japonica</name>
    <dbReference type="NCBI Taxonomy" id="151549"/>
    <lineage>
        <taxon>Eukaryota</taxon>
        <taxon>Metazoa</taxon>
        <taxon>Ecdysozoa</taxon>
        <taxon>Arthropoda</taxon>
        <taxon>Hexapoda</taxon>
        <taxon>Insecta</taxon>
        <taxon>Pterygota</taxon>
        <taxon>Neoptera</taxon>
        <taxon>Endopterygota</taxon>
        <taxon>Lepidoptera</taxon>
        <taxon>Glossata</taxon>
        <taxon>Ditrysia</taxon>
        <taxon>Tineoidea</taxon>
        <taxon>Psychidae</taxon>
        <taxon>Oiketicinae</taxon>
        <taxon>Eumeta</taxon>
    </lineage>
</organism>
<name>A0A4C1YPM4_EUMVA</name>
<feature type="region of interest" description="Disordered" evidence="1">
    <location>
        <begin position="144"/>
        <end position="173"/>
    </location>
</feature>
<evidence type="ECO:0000313" key="3">
    <source>
        <dbReference type="Proteomes" id="UP000299102"/>
    </source>
</evidence>